<evidence type="ECO:0008006" key="3">
    <source>
        <dbReference type="Google" id="ProtNLM"/>
    </source>
</evidence>
<name>A0A229SRS6_9PSEU</name>
<accession>A0A229SRS6</accession>
<organism evidence="1 2">
    <name type="scientific">Amycolatopsis vastitatis</name>
    <dbReference type="NCBI Taxonomy" id="1905142"/>
    <lineage>
        <taxon>Bacteria</taxon>
        <taxon>Bacillati</taxon>
        <taxon>Actinomycetota</taxon>
        <taxon>Actinomycetes</taxon>
        <taxon>Pseudonocardiales</taxon>
        <taxon>Pseudonocardiaceae</taxon>
        <taxon>Amycolatopsis</taxon>
    </lineage>
</organism>
<dbReference type="OrthoDB" id="3688443at2"/>
<keyword evidence="2" id="KW-1185">Reference proteome</keyword>
<proteinExistence type="predicted"/>
<dbReference type="RefSeq" id="WP_093952527.1">
    <property type="nucleotide sequence ID" value="NZ_NMUL01000047.1"/>
</dbReference>
<gene>
    <name evidence="1" type="ORF">CF165_38500</name>
</gene>
<dbReference type="Proteomes" id="UP000215199">
    <property type="component" value="Unassembled WGS sequence"/>
</dbReference>
<reference evidence="2" key="1">
    <citation type="submission" date="2017-07" db="EMBL/GenBank/DDBJ databases">
        <title>Comparative genome mining reveals phylogenetic distribution patterns of secondary metabolites in Amycolatopsis.</title>
        <authorList>
            <person name="Adamek M."/>
            <person name="Alanjary M."/>
            <person name="Sales-Ortells H."/>
            <person name="Goodfellow M."/>
            <person name="Bull A.T."/>
            <person name="Kalinowski J."/>
            <person name="Ziemert N."/>
        </authorList>
    </citation>
    <scope>NUCLEOTIDE SEQUENCE [LARGE SCALE GENOMIC DNA]</scope>
    <source>
        <strain evidence="2">H5</strain>
    </source>
</reference>
<evidence type="ECO:0000313" key="1">
    <source>
        <dbReference type="EMBL" id="OXM61371.1"/>
    </source>
</evidence>
<evidence type="ECO:0000313" key="2">
    <source>
        <dbReference type="Proteomes" id="UP000215199"/>
    </source>
</evidence>
<comment type="caution">
    <text evidence="1">The sequence shown here is derived from an EMBL/GenBank/DDBJ whole genome shotgun (WGS) entry which is preliminary data.</text>
</comment>
<protein>
    <recommendedName>
        <fullName evidence="3">WXG100 family type VII secretion target</fullName>
    </recommendedName>
</protein>
<dbReference type="EMBL" id="NMUL01000047">
    <property type="protein sequence ID" value="OXM61371.1"/>
    <property type="molecule type" value="Genomic_DNA"/>
</dbReference>
<sequence>MTTPAGPETYTGPLDEMFATIEREIRTIIDKYNAAVDHINDWKYVLGPALIWISDALNTVRDGLDKVVKLVKYAVEHHMPVVSLIVQSFNWQDHVQKDVSAMVGSVEAPADPNLAYWEGAAATEYRNRAKVQRDAVEAIGGQGGKADAISGWLMKIAQLNVEFMTGLAKIIADFLGALVTAALEGATVVEIPFAVKDLAGAIGGLVTGGINRLAEIATRLMGTLASVRDAKGLMNDPRLPGGKWPQAVNL</sequence>
<dbReference type="AlphaFoldDB" id="A0A229SRS6"/>